<dbReference type="SUPFAM" id="SSF53335">
    <property type="entry name" value="S-adenosyl-L-methionine-dependent methyltransferases"/>
    <property type="match status" value="1"/>
</dbReference>
<sequence>MNTGFPDEVFDVVWAIESFCYAPDRKYFLTEAYRILKRGGRIIIADGFDARNGPNIEARLMKRFLDGFALQSLALWEGFGELFQEVGFRAFERIDMTEAVKRSSRVMWWRAFLFTLILPFFYLFG</sequence>
<name>A0A0G1WPJ2_9BACT</name>
<dbReference type="PANTHER" id="PTHR44068:SF11">
    <property type="entry name" value="GERANYL DIPHOSPHATE 2-C-METHYLTRANSFERASE"/>
    <property type="match status" value="1"/>
</dbReference>
<dbReference type="GO" id="GO:0008757">
    <property type="term" value="F:S-adenosylmethionine-dependent methyltransferase activity"/>
    <property type="evidence" value="ECO:0007669"/>
    <property type="project" value="InterPro"/>
</dbReference>
<dbReference type="Proteomes" id="UP000034201">
    <property type="component" value="Unassembled WGS sequence"/>
</dbReference>
<dbReference type="PANTHER" id="PTHR44068">
    <property type="entry name" value="ZGC:194242"/>
    <property type="match status" value="1"/>
</dbReference>
<comment type="caution">
    <text evidence="4">The sequence shown here is derived from an EMBL/GenBank/DDBJ whole genome shotgun (WGS) entry which is preliminary data.</text>
</comment>
<dbReference type="InterPro" id="IPR050447">
    <property type="entry name" value="Erg6_SMT_methyltransf"/>
</dbReference>
<keyword evidence="1 4" id="KW-0808">Transferase</keyword>
<dbReference type="InterPro" id="IPR013216">
    <property type="entry name" value="Methyltransf_11"/>
</dbReference>
<feature type="domain" description="Methyltransferase type 11" evidence="3">
    <location>
        <begin position="3"/>
        <end position="44"/>
    </location>
</feature>
<accession>A0A0G1WPJ2</accession>
<gene>
    <name evidence="4" type="ORF">UY61_C0025G0019</name>
</gene>
<proteinExistence type="predicted"/>
<dbReference type="Pfam" id="PF08241">
    <property type="entry name" value="Methyltransf_11"/>
    <property type="match status" value="1"/>
</dbReference>
<keyword evidence="4" id="KW-0489">Methyltransferase</keyword>
<keyword evidence="2" id="KW-0472">Membrane</keyword>
<dbReference type="AlphaFoldDB" id="A0A0G1WPJ2"/>
<evidence type="ECO:0000256" key="2">
    <source>
        <dbReference type="SAM" id="Phobius"/>
    </source>
</evidence>
<dbReference type="Gene3D" id="3.40.50.150">
    <property type="entry name" value="Vaccinia Virus protein VP39"/>
    <property type="match status" value="1"/>
</dbReference>
<reference evidence="4 5" key="1">
    <citation type="journal article" date="2015" name="Nature">
        <title>rRNA introns, odd ribosomes, and small enigmatic genomes across a large radiation of phyla.</title>
        <authorList>
            <person name="Brown C.T."/>
            <person name="Hug L.A."/>
            <person name="Thomas B.C."/>
            <person name="Sharon I."/>
            <person name="Castelle C.J."/>
            <person name="Singh A."/>
            <person name="Wilkins M.J."/>
            <person name="Williams K.H."/>
            <person name="Banfield J.F."/>
        </authorList>
    </citation>
    <scope>NUCLEOTIDE SEQUENCE [LARGE SCALE GENOMIC DNA]</scope>
</reference>
<keyword evidence="2" id="KW-1133">Transmembrane helix</keyword>
<organism evidence="4 5">
    <name type="scientific">Candidatus Adlerbacteria bacterium GW2011_GWC1_50_9</name>
    <dbReference type="NCBI Taxonomy" id="1618608"/>
    <lineage>
        <taxon>Bacteria</taxon>
        <taxon>Candidatus Adleribacteriota</taxon>
    </lineage>
</organism>
<protein>
    <submittedName>
        <fullName evidence="4">Methyltransferase, UbiE/COQ5 family</fullName>
    </submittedName>
</protein>
<dbReference type="EMBL" id="LCQQ01000025">
    <property type="protein sequence ID" value="KKW20716.1"/>
    <property type="molecule type" value="Genomic_DNA"/>
</dbReference>
<dbReference type="InterPro" id="IPR029063">
    <property type="entry name" value="SAM-dependent_MTases_sf"/>
</dbReference>
<evidence type="ECO:0000256" key="1">
    <source>
        <dbReference type="ARBA" id="ARBA00022679"/>
    </source>
</evidence>
<feature type="transmembrane region" description="Helical" evidence="2">
    <location>
        <begin position="106"/>
        <end position="124"/>
    </location>
</feature>
<evidence type="ECO:0000313" key="4">
    <source>
        <dbReference type="EMBL" id="KKW20716.1"/>
    </source>
</evidence>
<evidence type="ECO:0000259" key="3">
    <source>
        <dbReference type="Pfam" id="PF08241"/>
    </source>
</evidence>
<dbReference type="GO" id="GO:0032259">
    <property type="term" value="P:methylation"/>
    <property type="evidence" value="ECO:0007669"/>
    <property type="project" value="UniProtKB-KW"/>
</dbReference>
<keyword evidence="2" id="KW-0812">Transmembrane</keyword>
<evidence type="ECO:0000313" key="5">
    <source>
        <dbReference type="Proteomes" id="UP000034201"/>
    </source>
</evidence>
<feature type="non-terminal residue" evidence="4">
    <location>
        <position position="125"/>
    </location>
</feature>